<dbReference type="RefSeq" id="WP_068900616.1">
    <property type="nucleotide sequence ID" value="NZ_JBHUIF010000009.1"/>
</dbReference>
<comment type="caution">
    <text evidence="2">The sequence shown here is derived from an EMBL/GenBank/DDBJ whole genome shotgun (WGS) entry which is preliminary data.</text>
</comment>
<dbReference type="InterPro" id="IPR053170">
    <property type="entry name" value="Transcription_regulator"/>
</dbReference>
<gene>
    <name evidence="2" type="ORF">A8L45_06980</name>
</gene>
<dbReference type="AlphaFoldDB" id="A0A1C3EM35"/>
<dbReference type="PANTHER" id="PTHR40031:SF1">
    <property type="entry name" value="MEMBRANE-BOUND METAL-DEPENDENT HYDROLASE"/>
    <property type="match status" value="1"/>
</dbReference>
<reference evidence="2 3" key="1">
    <citation type="submission" date="2016-05" db="EMBL/GenBank/DDBJ databases">
        <title>Genomic Taxonomy of the Vibrionaceae.</title>
        <authorList>
            <person name="Gomez-Gil B."/>
            <person name="Enciso-Ibarra J."/>
        </authorList>
    </citation>
    <scope>NUCLEOTIDE SEQUENCE [LARGE SCALE GENOMIC DNA]</scope>
    <source>
        <strain evidence="2 3">CAIM 1920</strain>
    </source>
</reference>
<feature type="transmembrane region" description="Helical" evidence="1">
    <location>
        <begin position="123"/>
        <end position="148"/>
    </location>
</feature>
<feature type="transmembrane region" description="Helical" evidence="1">
    <location>
        <begin position="84"/>
        <end position="103"/>
    </location>
</feature>
<accession>A0A1C3EM35</accession>
<keyword evidence="2" id="KW-0378">Hydrolase</keyword>
<protein>
    <submittedName>
        <fullName evidence="2">Hydrolase</fullName>
    </submittedName>
</protein>
<dbReference type="InterPro" id="IPR007404">
    <property type="entry name" value="YdjM-like"/>
</dbReference>
<evidence type="ECO:0000313" key="3">
    <source>
        <dbReference type="Proteomes" id="UP000094936"/>
    </source>
</evidence>
<proteinExistence type="predicted"/>
<keyword evidence="1" id="KW-0472">Membrane</keyword>
<dbReference type="EMBL" id="LYBM01000009">
    <property type="protein sequence ID" value="ODA34285.1"/>
    <property type="molecule type" value="Genomic_DNA"/>
</dbReference>
<dbReference type="Pfam" id="PF04307">
    <property type="entry name" value="YdjM"/>
    <property type="match status" value="1"/>
</dbReference>
<feature type="transmembrane region" description="Helical" evidence="1">
    <location>
        <begin position="155"/>
        <end position="174"/>
    </location>
</feature>
<dbReference type="STRING" id="1080227.A8L45_06980"/>
<dbReference type="GO" id="GO:0016787">
    <property type="term" value="F:hydrolase activity"/>
    <property type="evidence" value="ECO:0007669"/>
    <property type="project" value="UniProtKB-KW"/>
</dbReference>
<dbReference type="OrthoDB" id="9781927at2"/>
<sequence>MDSVTQAALGATVAGIVAGKECRPKHLLAGALLGTLPDMDVLLDHGDPLSDMIGHRGFSHSLFFLLPLSGVLAFLWHKYSRTEWSLGHVFLFCLMTLTTHPMLDSFTSYGTRLFWPIFPEPIGVSSIFIIDPVFTIPLLLGLLGALLWREKAARLCTYGMVLSSAYLLWSVAAMEMIKYRTESVLVGTSMKGQSIFITPTPFNTLLWRVVVRDENTQWETLLSLLDKGEGAEWLKTESGKWPNEDKPELIRKFESFTDGFIRYTEEDNQLIATDIRLGMAEYHPFSFIVANWDSGRWQAQTPVQIEPGPVVPGSVPAMWLRLLGDQNIDARLCKGDACYGKK</sequence>
<keyword evidence="1" id="KW-1133">Transmembrane helix</keyword>
<dbReference type="Proteomes" id="UP000094936">
    <property type="component" value="Unassembled WGS sequence"/>
</dbReference>
<evidence type="ECO:0000313" key="2">
    <source>
        <dbReference type="EMBL" id="ODA34285.1"/>
    </source>
</evidence>
<feature type="transmembrane region" description="Helical" evidence="1">
    <location>
        <begin position="58"/>
        <end position="77"/>
    </location>
</feature>
<keyword evidence="3" id="KW-1185">Reference proteome</keyword>
<keyword evidence="1" id="KW-0812">Transmembrane</keyword>
<name>A0A1C3EM35_9GAMM</name>
<dbReference type="PANTHER" id="PTHR40031">
    <property type="entry name" value="HYPOTHETICAL MEMBRANE SPANNING PROTEIN"/>
    <property type="match status" value="1"/>
</dbReference>
<organism evidence="2 3">
    <name type="scientific">Veronia pacifica</name>
    <dbReference type="NCBI Taxonomy" id="1080227"/>
    <lineage>
        <taxon>Bacteria</taxon>
        <taxon>Pseudomonadati</taxon>
        <taxon>Pseudomonadota</taxon>
        <taxon>Gammaproteobacteria</taxon>
        <taxon>Vibrionales</taxon>
        <taxon>Vibrionaceae</taxon>
        <taxon>Veronia</taxon>
    </lineage>
</organism>
<evidence type="ECO:0000256" key="1">
    <source>
        <dbReference type="SAM" id="Phobius"/>
    </source>
</evidence>